<keyword evidence="2" id="KW-1185">Reference proteome</keyword>
<protein>
    <submittedName>
        <fullName evidence="1">Uncharacterized protein</fullName>
    </submittedName>
</protein>
<proteinExistence type="predicted"/>
<organism evidence="1 2">
    <name type="scientific">Vitis vinifera</name>
    <name type="common">Grape</name>
    <dbReference type="NCBI Taxonomy" id="29760"/>
    <lineage>
        <taxon>Eukaryota</taxon>
        <taxon>Viridiplantae</taxon>
        <taxon>Streptophyta</taxon>
        <taxon>Embryophyta</taxon>
        <taxon>Tracheophyta</taxon>
        <taxon>Spermatophyta</taxon>
        <taxon>Magnoliopsida</taxon>
        <taxon>eudicotyledons</taxon>
        <taxon>Gunneridae</taxon>
        <taxon>Pentapetalae</taxon>
        <taxon>rosids</taxon>
        <taxon>Vitales</taxon>
        <taxon>Vitaceae</taxon>
        <taxon>Viteae</taxon>
        <taxon>Vitis</taxon>
    </lineage>
</organism>
<evidence type="ECO:0000313" key="2">
    <source>
        <dbReference type="Proteomes" id="UP001227230"/>
    </source>
</evidence>
<evidence type="ECO:0000313" key="1">
    <source>
        <dbReference type="EMBL" id="WJZ84301.1"/>
    </source>
</evidence>
<reference evidence="1 2" key="1">
    <citation type="journal article" date="2023" name="Hortic Res">
        <title>The complete reference genome for grapevine (Vitis vinifera L.) genetics and breeding.</title>
        <authorList>
            <person name="Shi X."/>
            <person name="Cao S."/>
            <person name="Wang X."/>
            <person name="Huang S."/>
            <person name="Wang Y."/>
            <person name="Liu Z."/>
            <person name="Liu W."/>
            <person name="Leng X."/>
            <person name="Peng Y."/>
            <person name="Wang N."/>
            <person name="Wang Y."/>
            <person name="Ma Z."/>
            <person name="Xu X."/>
            <person name="Zhang F."/>
            <person name="Xue H."/>
            <person name="Zhong H."/>
            <person name="Wang Y."/>
            <person name="Zhang K."/>
            <person name="Velt A."/>
            <person name="Avia K."/>
            <person name="Holtgrawe D."/>
            <person name="Grimplet J."/>
            <person name="Matus J.T."/>
            <person name="Ware D."/>
            <person name="Wu X."/>
            <person name="Wang H."/>
            <person name="Liu C."/>
            <person name="Fang Y."/>
            <person name="Rustenholz C."/>
            <person name="Cheng Z."/>
            <person name="Xiao H."/>
            <person name="Zhou Y."/>
        </authorList>
    </citation>
    <scope>NUCLEOTIDE SEQUENCE [LARGE SCALE GENOMIC DNA]</scope>
    <source>
        <strain evidence="2">cv. Pinot noir / PN40024</strain>
        <tissue evidence="1">Leaf</tissue>
    </source>
</reference>
<gene>
    <name evidence="1" type="ORF">VitviT2T_003911</name>
</gene>
<accession>A0ABY9BNG4</accession>
<dbReference type="Proteomes" id="UP001227230">
    <property type="component" value="Chromosome 3"/>
</dbReference>
<sequence length="121" mass="13856">MSTRLFLKKFGHSPCHQDAERRSITLMDLDPRIVLHYEAPSIASILVVSPIQELLTRSTLEDPSQRSISFGTTLPRPENVSFHPIASHFDRKFRSKPNEYDLVNIKSYTLNMSSDWVSPRG</sequence>
<name>A0ABY9BNG4_VITVI</name>
<dbReference type="EMBL" id="CP126650">
    <property type="protein sequence ID" value="WJZ84301.1"/>
    <property type="molecule type" value="Genomic_DNA"/>
</dbReference>